<feature type="transmembrane region" description="Helical" evidence="1">
    <location>
        <begin position="21"/>
        <end position="45"/>
    </location>
</feature>
<protein>
    <submittedName>
        <fullName evidence="2">Uncharacterized protein</fullName>
    </submittedName>
</protein>
<name>A0A3B0Z1Y9_9ZZZZ</name>
<dbReference type="EMBL" id="UOFL01000197">
    <property type="protein sequence ID" value="VAW80429.1"/>
    <property type="molecule type" value="Genomic_DNA"/>
</dbReference>
<evidence type="ECO:0000313" key="2">
    <source>
        <dbReference type="EMBL" id="VAW80429.1"/>
    </source>
</evidence>
<feature type="transmembrane region" description="Helical" evidence="1">
    <location>
        <begin position="105"/>
        <end position="126"/>
    </location>
</feature>
<keyword evidence="1" id="KW-0812">Transmembrane</keyword>
<feature type="transmembrane region" description="Helical" evidence="1">
    <location>
        <begin position="288"/>
        <end position="310"/>
    </location>
</feature>
<feature type="transmembrane region" description="Helical" evidence="1">
    <location>
        <begin position="65"/>
        <end position="84"/>
    </location>
</feature>
<keyword evidence="1" id="KW-1133">Transmembrane helix</keyword>
<organism evidence="2">
    <name type="scientific">hydrothermal vent metagenome</name>
    <dbReference type="NCBI Taxonomy" id="652676"/>
    <lineage>
        <taxon>unclassified sequences</taxon>
        <taxon>metagenomes</taxon>
        <taxon>ecological metagenomes</taxon>
    </lineage>
</organism>
<sequence>MAKKTKTKKNIKTVPEAENDSWIIKILGFLFAVGIILILIDGWSLREKDLFAPKWDSDISFLMQSMGYFLGLIGGSLMLLILLYPARKHLKRFHKMGPVKFWYRLHIIIGLSAPTMIILHANFLQARENRSISINDRWTFYAMLAVVVSGIVGRFFYRQVHGTLTQKHYSLDQMRKYMQDQKKIFDHHIHLTEKQMGLIDSFEDYLRKKTNFLVHLFSLPFIRLRANKMAKLLKKSIKQQLYTSDDAKKMTRREKNNLMRKYRHMIDSYFSVIRKVGNFAFYERLFSVWYLFHFPFYIVLIALAILHVVVVHGF</sequence>
<feature type="transmembrane region" description="Helical" evidence="1">
    <location>
        <begin position="138"/>
        <end position="157"/>
    </location>
</feature>
<keyword evidence="1" id="KW-0472">Membrane</keyword>
<dbReference type="AlphaFoldDB" id="A0A3B0Z1Y9"/>
<accession>A0A3B0Z1Y9</accession>
<gene>
    <name evidence="2" type="ORF">MNBD_GAMMA12-2864</name>
</gene>
<evidence type="ECO:0000256" key="1">
    <source>
        <dbReference type="SAM" id="Phobius"/>
    </source>
</evidence>
<proteinExistence type="predicted"/>
<reference evidence="2" key="1">
    <citation type="submission" date="2018-06" db="EMBL/GenBank/DDBJ databases">
        <authorList>
            <person name="Zhirakovskaya E."/>
        </authorList>
    </citation>
    <scope>NUCLEOTIDE SEQUENCE</scope>
</reference>